<dbReference type="InterPro" id="IPR007197">
    <property type="entry name" value="rSAM"/>
</dbReference>
<evidence type="ECO:0000256" key="3">
    <source>
        <dbReference type="ARBA" id="ARBA00023004"/>
    </source>
</evidence>
<feature type="binding site" evidence="5">
    <location>
        <position position="73"/>
    </location>
    <ligand>
        <name>[4Fe-4S] cluster</name>
        <dbReference type="ChEBI" id="CHEBI:49883"/>
        <note>4Fe-4S-S-AdoMet</note>
    </ligand>
</feature>
<dbReference type="SUPFAM" id="SSF102114">
    <property type="entry name" value="Radical SAM enzymes"/>
    <property type="match status" value="1"/>
</dbReference>
<dbReference type="PANTHER" id="PTHR43075">
    <property type="entry name" value="FORMATE LYASE ACTIVATING ENZYME, PUTATIVE (AFU_ORTHOLOGUE AFUA_2G15630)-RELATED"/>
    <property type="match status" value="1"/>
</dbReference>
<keyword evidence="4 5" id="KW-0411">Iron-sulfur</keyword>
<reference evidence="7 8" key="2">
    <citation type="journal article" date="2010" name="Stand. Genomic Sci.">
        <title>Complete genome sequence of Syntrophothermus lipocalidus type strain (TGB-C1).</title>
        <authorList>
            <person name="Djao O.D."/>
            <person name="Zhang X."/>
            <person name="Lucas S."/>
            <person name="Lapidus A."/>
            <person name="Del Rio T.G."/>
            <person name="Nolan M."/>
            <person name="Tice H."/>
            <person name="Cheng J.F."/>
            <person name="Han C."/>
            <person name="Tapia R."/>
            <person name="Goodwin L."/>
            <person name="Pitluck S."/>
            <person name="Liolios K."/>
            <person name="Ivanova N."/>
            <person name="Mavromatis K."/>
            <person name="Mikhailova N."/>
            <person name="Ovchinnikova G."/>
            <person name="Pati A."/>
            <person name="Brambilla E."/>
            <person name="Chen A."/>
            <person name="Palaniappan K."/>
            <person name="Land M."/>
            <person name="Hauser L."/>
            <person name="Chang Y.J."/>
            <person name="Jeffries C.D."/>
            <person name="Rohde M."/>
            <person name="Sikorski J."/>
            <person name="Spring S."/>
            <person name="Goker M."/>
            <person name="Detter J.C."/>
            <person name="Woyke T."/>
            <person name="Bristow J."/>
            <person name="Eisen J.A."/>
            <person name="Markowitz V."/>
            <person name="Hugenholtz P."/>
            <person name="Kyrpides N.C."/>
            <person name="Klenk H.P."/>
        </authorList>
    </citation>
    <scope>NUCLEOTIDE SEQUENCE [LARGE SCALE GENOMIC DNA]</scope>
    <source>
        <strain evidence="8">DSM 12680 / TGB-C1</strain>
    </source>
</reference>
<dbReference type="PIRSF" id="PIRSF004869">
    <property type="entry name" value="PflX_prd"/>
    <property type="match status" value="1"/>
</dbReference>
<dbReference type="PANTHER" id="PTHR43075:SF1">
    <property type="entry name" value="FORMATE LYASE ACTIVATING ENZYME, PUTATIVE (AFU_ORTHOLOGUE AFUA_2G15630)-RELATED"/>
    <property type="match status" value="1"/>
</dbReference>
<dbReference type="Gene3D" id="3.20.20.70">
    <property type="entry name" value="Aldolase class I"/>
    <property type="match status" value="1"/>
</dbReference>
<dbReference type="InterPro" id="IPR040085">
    <property type="entry name" value="MJ0674-like"/>
</dbReference>
<organism evidence="7 8">
    <name type="scientific">Syntrophothermus lipocalidus (strain DSM 12680 / TGB-C1)</name>
    <dbReference type="NCBI Taxonomy" id="643648"/>
    <lineage>
        <taxon>Bacteria</taxon>
        <taxon>Bacillati</taxon>
        <taxon>Bacillota</taxon>
        <taxon>Clostridia</taxon>
        <taxon>Eubacteriales</taxon>
        <taxon>Syntrophomonadaceae</taxon>
        <taxon>Syntrophothermus</taxon>
    </lineage>
</organism>
<evidence type="ECO:0000313" key="8">
    <source>
        <dbReference type="Proteomes" id="UP000000378"/>
    </source>
</evidence>
<dbReference type="EMBL" id="CP002048">
    <property type="protein sequence ID" value="ADI02166.1"/>
    <property type="molecule type" value="Genomic_DNA"/>
</dbReference>
<dbReference type="Pfam" id="PF04055">
    <property type="entry name" value="Radical_SAM"/>
    <property type="match status" value="1"/>
</dbReference>
<sequence>MRARVEELKSRLRCCNTCPHHCEVDRVAGERGFCRTGSNPVVASYGPHFGEESVLVGSKGSGTIFFTYCVMRCVFCQNFEISQLGEGEEITTEALADIMISLQRRGCHNINLVSPTHVIPMIVEAVCLAVPKGLAVPLVYNTGGYEDVATLKLLDGIIDIYMPDVKFADNQKARKYTGCRSYFDVAKAAIREMHRQVGDLRFDSQGLAVKGLLVRHLVLPNNLADSEAVLKFLAEDISPNTVVNIMAQYHPAYRTSHYPELARRIRREEYAHVVEFARALRMDRAMFSLW</sequence>
<evidence type="ECO:0000313" key="7">
    <source>
        <dbReference type="EMBL" id="ADI02166.1"/>
    </source>
</evidence>
<dbReference type="SFLD" id="SFLDS00029">
    <property type="entry name" value="Radical_SAM"/>
    <property type="match status" value="1"/>
</dbReference>
<keyword evidence="2 5" id="KW-0479">Metal-binding</keyword>
<dbReference type="KEGG" id="slp:Slip_1403"/>
<dbReference type="InterPro" id="IPR016431">
    <property type="entry name" value="Pyrv-formate_lyase-activ_prd"/>
</dbReference>
<keyword evidence="1 5" id="KW-0949">S-adenosyl-L-methionine</keyword>
<proteinExistence type="predicted"/>
<keyword evidence="3 5" id="KW-0408">Iron</keyword>
<reference evidence="8" key="1">
    <citation type="journal article" date="2010" name="Stand. Genomic Sci.">
        <title>Complete genome sequence of Syntrophothermus lipocalidus type strain (TGB-C1T).</title>
        <authorList>
            <consortium name="US DOE Joint Genome Institute (JGI-PGF)"/>
            <person name="Djao O."/>
            <person name="Zhang X."/>
            <person name="Lucas S."/>
            <person name="Lapidus A."/>
            <person name="Glavina Del Rio T."/>
            <person name="Nolan M."/>
            <person name="Tice H."/>
            <person name="Cheng J."/>
            <person name="Han C."/>
            <person name="Tapia R."/>
            <person name="Goodwin L."/>
            <person name="Pitluck S."/>
            <person name="Liolios K."/>
            <person name="Ivanova N."/>
            <person name="Mavromatis K."/>
            <person name="Mikhailova N."/>
            <person name="Ovchinnikova G."/>
            <person name="Pati A."/>
            <person name="Brambilla E."/>
            <person name="Chen A."/>
            <person name="Palaniappan K."/>
            <person name="Land M."/>
            <person name="Hauser L."/>
            <person name="Chang Y."/>
            <person name="Jeffries C."/>
            <person name="Rohde M."/>
            <person name="Sikorski J."/>
            <person name="Spring S."/>
            <person name="Goker M."/>
            <person name="Detter J."/>
            <person name="Woyke T."/>
            <person name="Bristow J."/>
            <person name="Eisen J."/>
            <person name="Markowitz V."/>
            <person name="Hugenholtz P."/>
            <person name="Kyrpides N."/>
            <person name="Klenk H."/>
        </authorList>
    </citation>
    <scope>NUCLEOTIDE SEQUENCE [LARGE SCALE GENOMIC DNA]</scope>
    <source>
        <strain evidence="8">DSM 12680 / TGB-C1</strain>
    </source>
</reference>
<evidence type="ECO:0000256" key="4">
    <source>
        <dbReference type="ARBA" id="ARBA00023014"/>
    </source>
</evidence>
<dbReference type="GO" id="GO:0046872">
    <property type="term" value="F:metal ion binding"/>
    <property type="evidence" value="ECO:0007669"/>
    <property type="project" value="UniProtKB-KW"/>
</dbReference>
<name>D7CN81_SYNLT</name>
<dbReference type="HOGENOM" id="CLU_062674_0_1_9"/>
<dbReference type="AlphaFoldDB" id="D7CN81"/>
<dbReference type="SFLD" id="SFLDG01099">
    <property type="entry name" value="Uncharacterised_Radical_SAM_Su"/>
    <property type="match status" value="1"/>
</dbReference>
<gene>
    <name evidence="7" type="ordered locus">Slip_1403</name>
</gene>
<evidence type="ECO:0000256" key="2">
    <source>
        <dbReference type="ARBA" id="ARBA00022723"/>
    </source>
</evidence>
<protein>
    <submittedName>
        <fullName evidence="7">Radical SAM domain protein</fullName>
    </submittedName>
</protein>
<evidence type="ECO:0000259" key="6">
    <source>
        <dbReference type="Pfam" id="PF04055"/>
    </source>
</evidence>
<feature type="binding site" evidence="5">
    <location>
        <position position="69"/>
    </location>
    <ligand>
        <name>[4Fe-4S] cluster</name>
        <dbReference type="ChEBI" id="CHEBI:49883"/>
        <note>4Fe-4S-S-AdoMet</note>
    </ligand>
</feature>
<accession>D7CN81</accession>
<comment type="cofactor">
    <cofactor evidence="5">
        <name>[4Fe-4S] cluster</name>
        <dbReference type="ChEBI" id="CHEBI:49883"/>
    </cofactor>
    <text evidence="5">Binds 1 [4Fe-4S] cluster. The cluster is coordinated with 3 cysteines and an exchangeable S-adenosyl-L-methionine.</text>
</comment>
<dbReference type="Proteomes" id="UP000000378">
    <property type="component" value="Chromosome"/>
</dbReference>
<evidence type="ECO:0000256" key="5">
    <source>
        <dbReference type="PIRSR" id="PIRSR004869-50"/>
    </source>
</evidence>
<dbReference type="eggNOG" id="COG1313">
    <property type="taxonomic scope" value="Bacteria"/>
</dbReference>
<dbReference type="InterPro" id="IPR013785">
    <property type="entry name" value="Aldolase_TIM"/>
</dbReference>
<keyword evidence="8" id="KW-1185">Reference proteome</keyword>
<feature type="binding site" evidence="5">
    <location>
        <position position="76"/>
    </location>
    <ligand>
        <name>[4Fe-4S] cluster</name>
        <dbReference type="ChEBI" id="CHEBI:49883"/>
        <note>4Fe-4S-S-AdoMet</note>
    </ligand>
</feature>
<dbReference type="GO" id="GO:0003824">
    <property type="term" value="F:catalytic activity"/>
    <property type="evidence" value="ECO:0007669"/>
    <property type="project" value="InterPro"/>
</dbReference>
<dbReference type="GO" id="GO:0051536">
    <property type="term" value="F:iron-sulfur cluster binding"/>
    <property type="evidence" value="ECO:0007669"/>
    <property type="project" value="UniProtKB-KW"/>
</dbReference>
<dbReference type="InterPro" id="IPR058240">
    <property type="entry name" value="rSAM_sf"/>
</dbReference>
<evidence type="ECO:0000256" key="1">
    <source>
        <dbReference type="ARBA" id="ARBA00022691"/>
    </source>
</evidence>
<feature type="domain" description="Radical SAM core" evidence="6">
    <location>
        <begin position="64"/>
        <end position="195"/>
    </location>
</feature>